<dbReference type="GO" id="GO:0016811">
    <property type="term" value="F:hydrolase activity, acting on carbon-nitrogen (but not peptide) bonds, in linear amides"/>
    <property type="evidence" value="ECO:0007669"/>
    <property type="project" value="TreeGrafter"/>
</dbReference>
<dbReference type="SUPFAM" id="SSF102215">
    <property type="entry name" value="Creatininase"/>
    <property type="match status" value="1"/>
</dbReference>
<dbReference type="Pfam" id="PF02633">
    <property type="entry name" value="Creatininase"/>
    <property type="match status" value="1"/>
</dbReference>
<dbReference type="GO" id="GO:0046872">
    <property type="term" value="F:metal ion binding"/>
    <property type="evidence" value="ECO:0007669"/>
    <property type="project" value="UniProtKB-KW"/>
</dbReference>
<dbReference type="PANTHER" id="PTHR35005">
    <property type="entry name" value="3-DEHYDRO-SCYLLO-INOSOSE HYDROLASE"/>
    <property type="match status" value="1"/>
</dbReference>
<evidence type="ECO:0000256" key="2">
    <source>
        <dbReference type="ARBA" id="ARBA00022723"/>
    </source>
</evidence>
<accession>A0A7S3JWU4</accession>
<evidence type="ECO:0000256" key="4">
    <source>
        <dbReference type="ARBA" id="ARBA00022833"/>
    </source>
</evidence>
<reference evidence="5" key="1">
    <citation type="submission" date="2021-01" db="EMBL/GenBank/DDBJ databases">
        <authorList>
            <person name="Corre E."/>
            <person name="Pelletier E."/>
            <person name="Niang G."/>
            <person name="Scheremetjew M."/>
            <person name="Finn R."/>
            <person name="Kale V."/>
            <person name="Holt S."/>
            <person name="Cochrane G."/>
            <person name="Meng A."/>
            <person name="Brown T."/>
            <person name="Cohen L."/>
        </authorList>
    </citation>
    <scope>NUCLEOTIDE SEQUENCE</scope>
    <source>
        <strain evidence="5">CCMP1510</strain>
    </source>
</reference>
<protein>
    <recommendedName>
        <fullName evidence="6">Creatininase</fullName>
    </recommendedName>
</protein>
<keyword evidence="2" id="KW-0479">Metal-binding</keyword>
<evidence type="ECO:0008006" key="6">
    <source>
        <dbReference type="Google" id="ProtNLM"/>
    </source>
</evidence>
<evidence type="ECO:0000256" key="3">
    <source>
        <dbReference type="ARBA" id="ARBA00022801"/>
    </source>
</evidence>
<dbReference type="EMBL" id="HBIJ01009093">
    <property type="protein sequence ID" value="CAE0365652.1"/>
    <property type="molecule type" value="Transcribed_RNA"/>
</dbReference>
<gene>
    <name evidence="5" type="ORF">ALAG00032_LOCUS6396</name>
</gene>
<evidence type="ECO:0000256" key="1">
    <source>
        <dbReference type="ARBA" id="ARBA00001947"/>
    </source>
</evidence>
<comment type="cofactor">
    <cofactor evidence="1">
        <name>Zn(2+)</name>
        <dbReference type="ChEBI" id="CHEBI:29105"/>
    </cofactor>
</comment>
<dbReference type="AlphaFoldDB" id="A0A7S3JWU4"/>
<keyword evidence="4" id="KW-0862">Zinc</keyword>
<dbReference type="GO" id="GO:0009231">
    <property type="term" value="P:riboflavin biosynthetic process"/>
    <property type="evidence" value="ECO:0007669"/>
    <property type="project" value="TreeGrafter"/>
</dbReference>
<dbReference type="PANTHER" id="PTHR35005:SF1">
    <property type="entry name" value="2-AMINO-5-FORMYLAMINO-6-RIBOSYLAMINOPYRIMIDIN-4(3H)-ONE 5'-MONOPHOSPHATE DEFORMYLASE"/>
    <property type="match status" value="1"/>
</dbReference>
<keyword evidence="3" id="KW-0378">Hydrolase</keyword>
<evidence type="ECO:0000313" key="5">
    <source>
        <dbReference type="EMBL" id="CAE0365652.1"/>
    </source>
</evidence>
<organism evidence="5">
    <name type="scientific">Aureoumbra lagunensis</name>
    <dbReference type="NCBI Taxonomy" id="44058"/>
    <lineage>
        <taxon>Eukaryota</taxon>
        <taxon>Sar</taxon>
        <taxon>Stramenopiles</taxon>
        <taxon>Ochrophyta</taxon>
        <taxon>Pelagophyceae</taxon>
        <taxon>Pelagomonadales</taxon>
        <taxon>Aureoumbra</taxon>
    </lineage>
</organism>
<sequence>MRRGWSRFKSGKKCQASSKSLLSTTVKRKSRYWQEWTTEDFSTKTLTEAVAVLPIGAIEAHGPHLPLGTDAMHNAALLDKALNQLPDRCTVLALPPFQVGVSCEHSAFAGTLQLSAETALKAWFDVANCVRTAGISKLVIYNSHGGNHPLAEVLARRVRHDLNMLCLLAMNLGDVSACISSLFPQEEAKFGIHGGALETSLMLALKPELVRMQKAQNFSSSASHFQTDKSTIRIHQPGFANKIGWLAQDLNLNGVVGDATLSDAEKGQALADAAATAFADILIQVHDANIKDILSDHSSALYQPQGPPIIPKKGRLPQQ</sequence>
<dbReference type="InterPro" id="IPR024087">
    <property type="entry name" value="Creatininase-like_sf"/>
</dbReference>
<dbReference type="InterPro" id="IPR003785">
    <property type="entry name" value="Creatininase/forma_Hydrolase"/>
</dbReference>
<proteinExistence type="predicted"/>
<name>A0A7S3JWU4_9STRA</name>
<dbReference type="Gene3D" id="3.40.50.10310">
    <property type="entry name" value="Creatininase"/>
    <property type="match status" value="1"/>
</dbReference>